<dbReference type="EMBL" id="QBIY01011445">
    <property type="protein sequence ID" value="RXN31597.1"/>
    <property type="molecule type" value="Genomic_DNA"/>
</dbReference>
<reference evidence="1 2" key="1">
    <citation type="submission" date="2018-03" db="EMBL/GenBank/DDBJ databases">
        <title>Draft genome sequence of Rohu Carp (Labeo rohita).</title>
        <authorList>
            <person name="Das P."/>
            <person name="Kushwaha B."/>
            <person name="Joshi C.G."/>
            <person name="Kumar D."/>
            <person name="Nagpure N.S."/>
            <person name="Sahoo L."/>
            <person name="Das S.P."/>
            <person name="Bit A."/>
            <person name="Patnaik S."/>
            <person name="Meher P.K."/>
            <person name="Jayasankar P."/>
            <person name="Koringa P.G."/>
            <person name="Patel N.V."/>
            <person name="Hinsu A.T."/>
            <person name="Kumar R."/>
            <person name="Pandey M."/>
            <person name="Agarwal S."/>
            <person name="Srivastava S."/>
            <person name="Singh M."/>
            <person name="Iquebal M.A."/>
            <person name="Jaiswal S."/>
            <person name="Angadi U.B."/>
            <person name="Kumar N."/>
            <person name="Raza M."/>
            <person name="Shah T.M."/>
            <person name="Rai A."/>
            <person name="Jena J.K."/>
        </authorList>
    </citation>
    <scope>NUCLEOTIDE SEQUENCE [LARGE SCALE GENOMIC DNA]</scope>
    <source>
        <strain evidence="1">DASCIFA01</strain>
        <tissue evidence="1">Testis</tissue>
    </source>
</reference>
<comment type="caution">
    <text evidence="1">The sequence shown here is derived from an EMBL/GenBank/DDBJ whole genome shotgun (WGS) entry which is preliminary data.</text>
</comment>
<evidence type="ECO:0000313" key="2">
    <source>
        <dbReference type="Proteomes" id="UP000290572"/>
    </source>
</evidence>
<sequence length="128" mass="14551">MKTRGAFLFPRALRRSRCESWARRDGRSRRTTCQISVSSPSMLLASFSSSSSGAVKRERHEMDECQRNTIWPEKNVSEKAVDNEMFSLSVRLLLSAASLSCHSSIKTGREKWKQSLSLFLNASLHQIQ</sequence>
<protein>
    <submittedName>
        <fullName evidence="1">Uncharacterized protein</fullName>
    </submittedName>
</protein>
<proteinExistence type="predicted"/>
<evidence type="ECO:0000313" key="1">
    <source>
        <dbReference type="EMBL" id="RXN31597.1"/>
    </source>
</evidence>
<gene>
    <name evidence="1" type="ORF">ROHU_016918</name>
</gene>
<organism evidence="1 2">
    <name type="scientific">Labeo rohita</name>
    <name type="common">Indian major carp</name>
    <name type="synonym">Cyprinus rohita</name>
    <dbReference type="NCBI Taxonomy" id="84645"/>
    <lineage>
        <taxon>Eukaryota</taxon>
        <taxon>Metazoa</taxon>
        <taxon>Chordata</taxon>
        <taxon>Craniata</taxon>
        <taxon>Vertebrata</taxon>
        <taxon>Euteleostomi</taxon>
        <taxon>Actinopterygii</taxon>
        <taxon>Neopterygii</taxon>
        <taxon>Teleostei</taxon>
        <taxon>Ostariophysi</taxon>
        <taxon>Cypriniformes</taxon>
        <taxon>Cyprinidae</taxon>
        <taxon>Labeoninae</taxon>
        <taxon>Labeonini</taxon>
        <taxon>Labeo</taxon>
    </lineage>
</organism>
<name>A0A498NIU5_LABRO</name>
<keyword evidence="2" id="KW-1185">Reference proteome</keyword>
<dbReference type="AlphaFoldDB" id="A0A498NIU5"/>
<dbReference type="Proteomes" id="UP000290572">
    <property type="component" value="Unassembled WGS sequence"/>
</dbReference>
<accession>A0A498NIU5</accession>